<dbReference type="Gene3D" id="3.90.1180.10">
    <property type="entry name" value="Ribosomal protein L13"/>
    <property type="match status" value="1"/>
</dbReference>
<dbReference type="AlphaFoldDB" id="A0A498GYI5"/>
<dbReference type="HAMAP" id="MF_01366">
    <property type="entry name" value="Ribosomal_uL13"/>
    <property type="match status" value="1"/>
</dbReference>
<dbReference type="CDD" id="cd00392">
    <property type="entry name" value="Ribosomal_L13"/>
    <property type="match status" value="1"/>
</dbReference>
<organism evidence="5 6">
    <name type="scientific">Methanoculleus taiwanensis</name>
    <dbReference type="NCBI Taxonomy" id="1550565"/>
    <lineage>
        <taxon>Archaea</taxon>
        <taxon>Methanobacteriati</taxon>
        <taxon>Methanobacteriota</taxon>
        <taxon>Stenosarchaea group</taxon>
        <taxon>Methanomicrobia</taxon>
        <taxon>Methanomicrobiales</taxon>
        <taxon>Methanomicrobiaceae</taxon>
        <taxon>Methanoculleus</taxon>
    </lineage>
</organism>
<dbReference type="InterPro" id="IPR005755">
    <property type="entry name" value="Ribosomal_uL13_euk/arc"/>
</dbReference>
<keyword evidence="6" id="KW-1185">Reference proteome</keyword>
<dbReference type="GO" id="GO:0017148">
    <property type="term" value="P:negative regulation of translation"/>
    <property type="evidence" value="ECO:0007669"/>
    <property type="project" value="TreeGrafter"/>
</dbReference>
<dbReference type="GO" id="GO:0022625">
    <property type="term" value="C:cytosolic large ribosomal subunit"/>
    <property type="evidence" value="ECO:0007669"/>
    <property type="project" value="UniProtKB-UniRule"/>
</dbReference>
<dbReference type="SUPFAM" id="SSF52161">
    <property type="entry name" value="Ribosomal protein L13"/>
    <property type="match status" value="1"/>
</dbReference>
<dbReference type="GO" id="GO:0003735">
    <property type="term" value="F:structural constituent of ribosome"/>
    <property type="evidence" value="ECO:0007669"/>
    <property type="project" value="UniProtKB-UniRule"/>
</dbReference>
<evidence type="ECO:0000313" key="5">
    <source>
        <dbReference type="EMBL" id="RXE55185.1"/>
    </source>
</evidence>
<dbReference type="GO" id="GO:0006412">
    <property type="term" value="P:translation"/>
    <property type="evidence" value="ECO:0007669"/>
    <property type="project" value="UniProtKB-UniRule"/>
</dbReference>
<proteinExistence type="inferred from homology"/>
<dbReference type="PANTHER" id="PTHR11545">
    <property type="entry name" value="RIBOSOMAL PROTEIN L13"/>
    <property type="match status" value="1"/>
</dbReference>
<dbReference type="Proteomes" id="UP000290932">
    <property type="component" value="Unassembled WGS sequence"/>
</dbReference>
<comment type="function">
    <text evidence="4">This protein is one of the early assembly proteins of the 50S ribosomal subunit, although it is not seen to bind rRNA by itself. It is important during the early stages of 50S assembly.</text>
</comment>
<dbReference type="OrthoDB" id="7668at2157"/>
<comment type="caution">
    <text evidence="5">The sequence shown here is derived from an EMBL/GenBank/DDBJ whole genome shotgun (WGS) entry which is preliminary data.</text>
</comment>
<evidence type="ECO:0000256" key="1">
    <source>
        <dbReference type="ARBA" id="ARBA00006227"/>
    </source>
</evidence>
<dbReference type="NCBIfam" id="NF005004">
    <property type="entry name" value="PRK06394.1"/>
    <property type="match status" value="1"/>
</dbReference>
<protein>
    <recommendedName>
        <fullName evidence="4">Large ribosomal subunit protein uL13</fullName>
    </recommendedName>
</protein>
<dbReference type="InterPro" id="IPR005823">
    <property type="entry name" value="Ribosomal_uL13_bac-type"/>
</dbReference>
<dbReference type="InterPro" id="IPR005822">
    <property type="entry name" value="Ribosomal_uL13"/>
</dbReference>
<dbReference type="PIRSF" id="PIRSF002181">
    <property type="entry name" value="Ribosomal_L13"/>
    <property type="match status" value="1"/>
</dbReference>
<accession>A0A498GYI5</accession>
<dbReference type="PANTHER" id="PTHR11545:SF3">
    <property type="entry name" value="LARGE RIBOSOMAL SUBUNIT PROTEIN UL13"/>
    <property type="match status" value="1"/>
</dbReference>
<dbReference type="GO" id="GO:0003729">
    <property type="term" value="F:mRNA binding"/>
    <property type="evidence" value="ECO:0007669"/>
    <property type="project" value="TreeGrafter"/>
</dbReference>
<comment type="subunit">
    <text evidence="4">Part of the 50S ribosomal subunit.</text>
</comment>
<keyword evidence="3 4" id="KW-0687">Ribonucleoprotein</keyword>
<keyword evidence="2 4" id="KW-0689">Ribosomal protein</keyword>
<comment type="similarity">
    <text evidence="1 4">Belongs to the universal ribosomal protein uL13 family.</text>
</comment>
<dbReference type="NCBIfam" id="TIGR01077">
    <property type="entry name" value="L13_A_E"/>
    <property type="match status" value="1"/>
</dbReference>
<reference evidence="5 6" key="1">
    <citation type="journal article" date="2015" name="Int. J. Syst. Evol. Microbiol.">
        <title>Methanoculleus taiwanensis sp. nov., a methanogen isolated from deep marine sediment at the deformation front area near Taiwan.</title>
        <authorList>
            <person name="Weng C.Y."/>
            <person name="Chen S.C."/>
            <person name="Lai M.C."/>
            <person name="Wu S.Y."/>
            <person name="Lin S."/>
            <person name="Yang T.F."/>
            <person name="Chen P.C."/>
        </authorList>
    </citation>
    <scope>NUCLEOTIDE SEQUENCE [LARGE SCALE GENOMIC DNA]</scope>
    <source>
        <strain evidence="5 6">CYW4</strain>
    </source>
</reference>
<evidence type="ECO:0000256" key="2">
    <source>
        <dbReference type="ARBA" id="ARBA00022980"/>
    </source>
</evidence>
<dbReference type="RefSeq" id="WP_128695095.1">
    <property type="nucleotide sequence ID" value="NZ_LHQS01000004.1"/>
</dbReference>
<dbReference type="Pfam" id="PF00572">
    <property type="entry name" value="Ribosomal_L13"/>
    <property type="match status" value="1"/>
</dbReference>
<evidence type="ECO:0000256" key="4">
    <source>
        <dbReference type="HAMAP-Rule" id="MF_01366"/>
    </source>
</evidence>
<name>A0A498GYI5_9EURY</name>
<evidence type="ECO:0000313" key="6">
    <source>
        <dbReference type="Proteomes" id="UP000290932"/>
    </source>
</evidence>
<dbReference type="InterPro" id="IPR036899">
    <property type="entry name" value="Ribosomal_uL13_sf"/>
</dbReference>
<gene>
    <name evidence="4" type="primary">rpl13</name>
    <name evidence="5" type="ORF">ABH15_13300</name>
</gene>
<sequence length="140" mass="15558">MVTIIDASGLLLGRMASTVAKRSLEGEEIAIVNAEKTIISGTRAHVIGHYDEKRKRGSREGGPFFPRRPDHIVKRTIRGMLPYKRERGIAAFQKIKVYVGVPPEFEGQEMESLPKAHIDRLSSSAYVTLDAVSTYLGAKY</sequence>
<evidence type="ECO:0000256" key="3">
    <source>
        <dbReference type="ARBA" id="ARBA00023274"/>
    </source>
</evidence>
<dbReference type="EMBL" id="LHQS01000004">
    <property type="protein sequence ID" value="RXE55185.1"/>
    <property type="molecule type" value="Genomic_DNA"/>
</dbReference>